<dbReference type="STRING" id="688867.SAMN05660236_4109"/>
<evidence type="ECO:0000313" key="4">
    <source>
        <dbReference type="Proteomes" id="UP000190961"/>
    </source>
</evidence>
<feature type="repeat" description="TPR" evidence="1">
    <location>
        <begin position="182"/>
        <end position="215"/>
    </location>
</feature>
<dbReference type="PROSITE" id="PS51257">
    <property type="entry name" value="PROKAR_LIPOPROTEIN"/>
    <property type="match status" value="1"/>
</dbReference>
<sequence length="484" mass="56231">MNNHKQNGNPLQVTTPKVFIRVILFASFTVLTAACATYYQKNFDFNYEFERGDLQQALATLKKNDKQEQGKSRFIYMVNNGLLLSILGQYEESNEYFEKAFLFGEDYHINYLNEAVSYFTNPTVTIYHGEDHEHLMLLYFKALNYLKMNKHEEALVECRRLNIRLNQLSDKYTSPEKYQRDAFIHTLMGIIYQSDKDYNNAFIAYRNALEIYENDYAKMFGMEVPQQLKFDLINTASWTGFTKEAEEYKEKFCIPDYKPTAPEAELVFFWHNGLTPVKSEWSINFAIDPGTNNGVVFSNPELGLVFPFELDEDDNKKRSDLTRLQVFRVAFPRYLERPAYYAEGDLKLNGESYPLELAEDINKIAFYSLKKRMVQEFSKGLLRAALKKVTEQSLRKEDEGLGAVLGLVNAMTEKADTRNWQTLPHSIFYSRIPLKEGANEVTLSLKADSAHATTHNFTYQVQKGQTLFHTFSSLENTSAPYRYY</sequence>
<proteinExistence type="predicted"/>
<evidence type="ECO:0000256" key="2">
    <source>
        <dbReference type="SAM" id="Phobius"/>
    </source>
</evidence>
<keyword evidence="2" id="KW-1133">Transmembrane helix</keyword>
<keyword evidence="1" id="KW-0802">TPR repeat</keyword>
<dbReference type="EMBL" id="FUZU01000003">
    <property type="protein sequence ID" value="SKC82188.1"/>
    <property type="molecule type" value="Genomic_DNA"/>
</dbReference>
<evidence type="ECO:0000313" key="3">
    <source>
        <dbReference type="EMBL" id="SKC82188.1"/>
    </source>
</evidence>
<evidence type="ECO:0008006" key="5">
    <source>
        <dbReference type="Google" id="ProtNLM"/>
    </source>
</evidence>
<organism evidence="3 4">
    <name type="scientific">Ohtaekwangia koreensis</name>
    <dbReference type="NCBI Taxonomy" id="688867"/>
    <lineage>
        <taxon>Bacteria</taxon>
        <taxon>Pseudomonadati</taxon>
        <taxon>Bacteroidota</taxon>
        <taxon>Cytophagia</taxon>
        <taxon>Cytophagales</taxon>
        <taxon>Fulvivirgaceae</taxon>
        <taxon>Ohtaekwangia</taxon>
    </lineage>
</organism>
<dbReference type="InterPro" id="IPR019734">
    <property type="entry name" value="TPR_rpt"/>
</dbReference>
<accession>A0A1T5M320</accession>
<dbReference type="Pfam" id="PF13181">
    <property type="entry name" value="TPR_8"/>
    <property type="match status" value="1"/>
</dbReference>
<reference evidence="3 4" key="1">
    <citation type="submission" date="2017-02" db="EMBL/GenBank/DDBJ databases">
        <authorList>
            <person name="Peterson S.W."/>
        </authorList>
    </citation>
    <scope>NUCLEOTIDE SEQUENCE [LARGE SCALE GENOMIC DNA]</scope>
    <source>
        <strain evidence="3 4">DSM 25262</strain>
    </source>
</reference>
<dbReference type="SMART" id="SM00028">
    <property type="entry name" value="TPR"/>
    <property type="match status" value="2"/>
</dbReference>
<dbReference type="InterPro" id="IPR011990">
    <property type="entry name" value="TPR-like_helical_dom_sf"/>
</dbReference>
<dbReference type="Gene3D" id="1.25.40.10">
    <property type="entry name" value="Tetratricopeptide repeat domain"/>
    <property type="match status" value="1"/>
</dbReference>
<gene>
    <name evidence="3" type="ORF">SAMN05660236_4109</name>
</gene>
<evidence type="ECO:0000256" key="1">
    <source>
        <dbReference type="PROSITE-ProRule" id="PRU00339"/>
    </source>
</evidence>
<dbReference type="Proteomes" id="UP000190961">
    <property type="component" value="Unassembled WGS sequence"/>
</dbReference>
<dbReference type="SUPFAM" id="SSF48452">
    <property type="entry name" value="TPR-like"/>
    <property type="match status" value="1"/>
</dbReference>
<dbReference type="RefSeq" id="WP_143785852.1">
    <property type="nucleotide sequence ID" value="NZ_FUZU01000003.1"/>
</dbReference>
<keyword evidence="4" id="KW-1185">Reference proteome</keyword>
<feature type="transmembrane region" description="Helical" evidence="2">
    <location>
        <begin position="18"/>
        <end position="39"/>
    </location>
</feature>
<name>A0A1T5M320_9BACT</name>
<keyword evidence="2" id="KW-0812">Transmembrane</keyword>
<dbReference type="AlphaFoldDB" id="A0A1T5M320"/>
<protein>
    <recommendedName>
        <fullName evidence="5">Tetratricopeptide repeat-containing protein</fullName>
    </recommendedName>
</protein>
<dbReference type="PROSITE" id="PS50005">
    <property type="entry name" value="TPR"/>
    <property type="match status" value="1"/>
</dbReference>
<keyword evidence="2" id="KW-0472">Membrane</keyword>